<accession>A0A4R4A631</accession>
<reference evidence="5 6" key="1">
    <citation type="submission" date="2019-03" db="EMBL/GenBank/DDBJ databases">
        <title>Genomic Encyclopedia of Type Strains, Phase IV (KMG-IV): sequencing the most valuable type-strain genomes for metagenomic binning, comparative biology and taxonomic classification.</title>
        <authorList>
            <person name="Goeker M."/>
        </authorList>
    </citation>
    <scope>NUCLEOTIDE SEQUENCE [LARGE SCALE GENOMIC DNA]</scope>
    <source>
        <strain evidence="5 6">DSM 203</strain>
    </source>
</reference>
<dbReference type="SUPFAM" id="SSF53163">
    <property type="entry name" value="HybD-like"/>
    <property type="match status" value="1"/>
</dbReference>
<evidence type="ECO:0000313" key="5">
    <source>
        <dbReference type="EMBL" id="TCW34208.1"/>
    </source>
</evidence>
<dbReference type="InterPro" id="IPR023430">
    <property type="entry name" value="Pept_HybD-like_dom_sf"/>
</dbReference>
<evidence type="ECO:0000256" key="3">
    <source>
        <dbReference type="ARBA" id="ARBA00022750"/>
    </source>
</evidence>
<dbReference type="AlphaFoldDB" id="A0A4R4A631"/>
<dbReference type="NCBIfam" id="TIGR00072">
    <property type="entry name" value="hydrog_prot"/>
    <property type="match status" value="1"/>
</dbReference>
<dbReference type="GO" id="GO:0008047">
    <property type="term" value="F:enzyme activator activity"/>
    <property type="evidence" value="ECO:0007669"/>
    <property type="project" value="InterPro"/>
</dbReference>
<sequence>MHQPPSPPPREPDTLILGIGNLLLSDEGLGPRLVRRLEVESGPGAPFRCLDGGTLGFTLATDIAAFARLIVVDVATLGEPPGTILVFEDAAMDAHLRAHASSVHEVGLADLLDITRLTDSLPQPRALVAIEPERIDWGEHLSLSVEAALPGAIAAVHALLRRWDDE</sequence>
<gene>
    <name evidence="5" type="ORF">EDC29_11260</name>
</gene>
<comment type="similarity">
    <text evidence="1">Belongs to the peptidase A31 family.</text>
</comment>
<dbReference type="GO" id="GO:0004190">
    <property type="term" value="F:aspartic-type endopeptidase activity"/>
    <property type="evidence" value="ECO:0007669"/>
    <property type="project" value="UniProtKB-KW"/>
</dbReference>
<dbReference type="Pfam" id="PF01750">
    <property type="entry name" value="HycI"/>
    <property type="match status" value="1"/>
</dbReference>
<dbReference type="GO" id="GO:0016485">
    <property type="term" value="P:protein processing"/>
    <property type="evidence" value="ECO:0007669"/>
    <property type="project" value="TreeGrafter"/>
</dbReference>
<keyword evidence="3" id="KW-0064">Aspartyl protease</keyword>
<comment type="caution">
    <text evidence="5">The sequence shown here is derived from an EMBL/GenBank/DDBJ whole genome shotgun (WGS) entry which is preliminary data.</text>
</comment>
<dbReference type="EMBL" id="SMDC01000012">
    <property type="protein sequence ID" value="TCW34208.1"/>
    <property type="molecule type" value="Genomic_DNA"/>
</dbReference>
<protein>
    <submittedName>
        <fullName evidence="5">Hydrogenase maturation protease</fullName>
    </submittedName>
</protein>
<keyword evidence="4" id="KW-0378">Hydrolase</keyword>
<evidence type="ECO:0000313" key="6">
    <source>
        <dbReference type="Proteomes" id="UP000295247"/>
    </source>
</evidence>
<organism evidence="5 6">
    <name type="scientific">Marichromatium gracile</name>
    <name type="common">Chromatium gracile</name>
    <dbReference type="NCBI Taxonomy" id="1048"/>
    <lineage>
        <taxon>Bacteria</taxon>
        <taxon>Pseudomonadati</taxon>
        <taxon>Pseudomonadota</taxon>
        <taxon>Gammaproteobacteria</taxon>
        <taxon>Chromatiales</taxon>
        <taxon>Chromatiaceae</taxon>
        <taxon>Marichromatium</taxon>
    </lineage>
</organism>
<evidence type="ECO:0000256" key="2">
    <source>
        <dbReference type="ARBA" id="ARBA00022670"/>
    </source>
</evidence>
<evidence type="ECO:0000256" key="4">
    <source>
        <dbReference type="ARBA" id="ARBA00022801"/>
    </source>
</evidence>
<dbReference type="Proteomes" id="UP000295247">
    <property type="component" value="Unassembled WGS sequence"/>
</dbReference>
<dbReference type="PRINTS" id="PR00446">
    <property type="entry name" value="HYDRGNUPTAKE"/>
</dbReference>
<keyword evidence="2 5" id="KW-0645">Protease</keyword>
<dbReference type="Gene3D" id="3.40.50.1450">
    <property type="entry name" value="HybD-like"/>
    <property type="match status" value="1"/>
</dbReference>
<name>A0A4R4A631_MARGR</name>
<evidence type="ECO:0000256" key="1">
    <source>
        <dbReference type="ARBA" id="ARBA00006814"/>
    </source>
</evidence>
<dbReference type="PANTHER" id="PTHR30302:SF1">
    <property type="entry name" value="HYDROGENASE 2 MATURATION PROTEASE"/>
    <property type="match status" value="1"/>
</dbReference>
<dbReference type="RefSeq" id="WP_123142065.1">
    <property type="nucleotide sequence ID" value="NZ_NRRH01000008.1"/>
</dbReference>
<dbReference type="PANTHER" id="PTHR30302">
    <property type="entry name" value="HYDROGENASE 1 MATURATION PROTEASE"/>
    <property type="match status" value="1"/>
</dbReference>
<proteinExistence type="inferred from homology"/>
<dbReference type="InterPro" id="IPR000671">
    <property type="entry name" value="Peptidase_A31"/>
</dbReference>